<protein>
    <submittedName>
        <fullName evidence="1">Uncharacterized protein</fullName>
    </submittedName>
</protein>
<dbReference type="KEGG" id="vg:29078421"/>
<organism evidence="1 2">
    <name type="scientific">Gordonia phage Nyceirae</name>
    <dbReference type="NCBI Taxonomy" id="1887651"/>
    <lineage>
        <taxon>Viruses</taxon>
        <taxon>Duplodnaviria</taxon>
        <taxon>Heunggongvirae</taxon>
        <taxon>Uroviricota</taxon>
        <taxon>Caudoviricetes</taxon>
        <taxon>Nyceiraevirus</taxon>
        <taxon>Nyceiraevirus nyceirae</taxon>
    </lineage>
</organism>
<dbReference type="GeneID" id="29078421"/>
<dbReference type="Proteomes" id="UP000201968">
    <property type="component" value="Segment"/>
</dbReference>
<evidence type="ECO:0000313" key="1">
    <source>
        <dbReference type="EMBL" id="AON97419.1"/>
    </source>
</evidence>
<sequence>MNGTVTTYVCADCGEAWTLRNTTDGDNRLHELLESHALKIDPNVTEWFCGRCDLLWTVTGDDAGRAFLRDQIQREHSDRGHWVTEVERCEECRRPRILIRPNERAIWAHLSADAGIGLHRDGFDVHLVCHPGRSLLRSRP</sequence>
<dbReference type="RefSeq" id="YP_009277974.1">
    <property type="nucleotide sequence ID" value="NC_031004.1"/>
</dbReference>
<evidence type="ECO:0000313" key="2">
    <source>
        <dbReference type="Proteomes" id="UP000201968"/>
    </source>
</evidence>
<dbReference type="EMBL" id="KX557282">
    <property type="protein sequence ID" value="AON97419.1"/>
    <property type="molecule type" value="Genomic_DNA"/>
</dbReference>
<dbReference type="OrthoDB" id="10878at10239"/>
<keyword evidence="2" id="KW-1185">Reference proteome</keyword>
<gene>
    <name evidence="1" type="primary">56</name>
    <name evidence="1" type="ORF">SEA_NYCEIRAE_56</name>
</gene>
<reference evidence="2" key="1">
    <citation type="submission" date="2016-07" db="EMBL/GenBank/DDBJ databases">
        <authorList>
            <person name="Florea S."/>
            <person name="Webb J.S."/>
            <person name="Jaromczyk J."/>
            <person name="Schardl C.L."/>
        </authorList>
    </citation>
    <scope>NUCLEOTIDE SEQUENCE [LARGE SCALE GENOMIC DNA]</scope>
</reference>
<accession>A0A1C9EHZ7</accession>
<name>A0A1C9EHZ7_9CAUD</name>
<proteinExistence type="predicted"/>